<feature type="non-terminal residue" evidence="2">
    <location>
        <position position="1"/>
    </location>
</feature>
<dbReference type="GO" id="GO:0006313">
    <property type="term" value="P:DNA transposition"/>
    <property type="evidence" value="ECO:0007669"/>
    <property type="project" value="InterPro"/>
</dbReference>
<gene>
    <name evidence="2" type="ORF">CRP01_41795</name>
</gene>
<dbReference type="AlphaFoldDB" id="A0A2D0MWK7"/>
<organism evidence="2 3">
    <name type="scientific">Flavilitoribacter nigricans (strain ATCC 23147 / DSM 23189 / NBRC 102662 / NCIMB 1420 / SS-2)</name>
    <name type="common">Lewinella nigricans</name>
    <dbReference type="NCBI Taxonomy" id="1122177"/>
    <lineage>
        <taxon>Bacteria</taxon>
        <taxon>Pseudomonadati</taxon>
        <taxon>Bacteroidota</taxon>
        <taxon>Saprospiria</taxon>
        <taxon>Saprospirales</taxon>
        <taxon>Lewinellaceae</taxon>
        <taxon>Flavilitoribacter</taxon>
    </lineage>
</organism>
<evidence type="ECO:0000313" key="3">
    <source>
        <dbReference type="Proteomes" id="UP000223913"/>
    </source>
</evidence>
<dbReference type="Pfam" id="PF01548">
    <property type="entry name" value="DEDD_Tnp_IS110"/>
    <property type="match status" value="1"/>
</dbReference>
<dbReference type="PANTHER" id="PTHR33055:SF3">
    <property type="entry name" value="PUTATIVE TRANSPOSASE FOR IS117-RELATED"/>
    <property type="match status" value="1"/>
</dbReference>
<dbReference type="GO" id="GO:0004803">
    <property type="term" value="F:transposase activity"/>
    <property type="evidence" value="ECO:0007669"/>
    <property type="project" value="InterPro"/>
</dbReference>
<name>A0A2D0MWK7_FLAN2</name>
<proteinExistence type="predicted"/>
<dbReference type="InterPro" id="IPR047650">
    <property type="entry name" value="Transpos_IS110"/>
</dbReference>
<evidence type="ECO:0000313" key="2">
    <source>
        <dbReference type="EMBL" id="PHN00528.1"/>
    </source>
</evidence>
<feature type="domain" description="Transposase IS110-like N-terminal" evidence="1">
    <location>
        <begin position="12"/>
        <end position="131"/>
    </location>
</feature>
<feature type="non-terminal residue" evidence="2">
    <location>
        <position position="172"/>
    </location>
</feature>
<sequence length="172" mass="20052">CSYDPTQMHSSLYKRFENRPKGFESFAKWLDSQQQSKDTYYVCIEHSGMYSLRLARFLQSRQVAFVLESALRIKRSIGLQRTKTDQADALAIAQYAARFYKQHKTRSLPVAILIHLQALLSLRSRLVRYRHGLTISANELSNSVEDEFTDVIQNHTRPVCEQINVELRKVDR</sequence>
<protein>
    <recommendedName>
        <fullName evidence="1">Transposase IS110-like N-terminal domain-containing protein</fullName>
    </recommendedName>
</protein>
<dbReference type="EMBL" id="PDUD01000140">
    <property type="protein sequence ID" value="PHN00528.1"/>
    <property type="molecule type" value="Genomic_DNA"/>
</dbReference>
<keyword evidence="3" id="KW-1185">Reference proteome</keyword>
<comment type="caution">
    <text evidence="2">The sequence shown here is derived from an EMBL/GenBank/DDBJ whole genome shotgun (WGS) entry which is preliminary data.</text>
</comment>
<dbReference type="GO" id="GO:0003677">
    <property type="term" value="F:DNA binding"/>
    <property type="evidence" value="ECO:0007669"/>
    <property type="project" value="InterPro"/>
</dbReference>
<dbReference type="Proteomes" id="UP000223913">
    <property type="component" value="Unassembled WGS sequence"/>
</dbReference>
<reference evidence="2 3" key="1">
    <citation type="submission" date="2017-10" db="EMBL/GenBank/DDBJ databases">
        <title>The draft genome sequence of Lewinella nigricans NBRC 102662.</title>
        <authorList>
            <person name="Wang K."/>
        </authorList>
    </citation>
    <scope>NUCLEOTIDE SEQUENCE [LARGE SCALE GENOMIC DNA]</scope>
    <source>
        <strain evidence="2 3">NBRC 102662</strain>
    </source>
</reference>
<evidence type="ECO:0000259" key="1">
    <source>
        <dbReference type="Pfam" id="PF01548"/>
    </source>
</evidence>
<accession>A0A2D0MWK7</accession>
<dbReference type="InterPro" id="IPR002525">
    <property type="entry name" value="Transp_IS110-like_N"/>
</dbReference>
<dbReference type="PANTHER" id="PTHR33055">
    <property type="entry name" value="TRANSPOSASE FOR INSERTION SEQUENCE ELEMENT IS1111A"/>
    <property type="match status" value="1"/>
</dbReference>